<organism evidence="2 3">
    <name type="scientific">Geodia barretti</name>
    <name type="common">Barrett's horny sponge</name>
    <dbReference type="NCBI Taxonomy" id="519541"/>
    <lineage>
        <taxon>Eukaryota</taxon>
        <taxon>Metazoa</taxon>
        <taxon>Porifera</taxon>
        <taxon>Demospongiae</taxon>
        <taxon>Heteroscleromorpha</taxon>
        <taxon>Tetractinellida</taxon>
        <taxon>Astrophorina</taxon>
        <taxon>Geodiidae</taxon>
        <taxon>Geodia</taxon>
    </lineage>
</organism>
<name>A0AA35TNS2_GEOBA</name>
<feature type="compositionally biased region" description="Low complexity" evidence="1">
    <location>
        <begin position="45"/>
        <end position="59"/>
    </location>
</feature>
<feature type="region of interest" description="Disordered" evidence="1">
    <location>
        <begin position="45"/>
        <end position="64"/>
    </location>
</feature>
<accession>A0AA35TNS2</accession>
<protein>
    <submittedName>
        <fullName evidence="2">Uncharacterized protein</fullName>
    </submittedName>
</protein>
<keyword evidence="3" id="KW-1185">Reference proteome</keyword>
<proteinExistence type="predicted"/>
<gene>
    <name evidence="2" type="ORF">GBAR_LOCUS27660</name>
</gene>
<reference evidence="2" key="1">
    <citation type="submission" date="2023-03" db="EMBL/GenBank/DDBJ databases">
        <authorList>
            <person name="Steffen K."/>
            <person name="Cardenas P."/>
        </authorList>
    </citation>
    <scope>NUCLEOTIDE SEQUENCE</scope>
</reference>
<dbReference type="AlphaFoldDB" id="A0AA35TNS2"/>
<comment type="caution">
    <text evidence="2">The sequence shown here is derived from an EMBL/GenBank/DDBJ whole genome shotgun (WGS) entry which is preliminary data.</text>
</comment>
<sequence>MSLFHTTDQLLSQHLVSRISKWHLRMWRVWSPILQCWRAISSAKSRLSPSAPSSSGGPRTQSKRDIVSRFKQILVVKRLFQQRPMMAEQG</sequence>
<evidence type="ECO:0000313" key="2">
    <source>
        <dbReference type="EMBL" id="CAI8050362.1"/>
    </source>
</evidence>
<dbReference type="EMBL" id="CASHTH010003858">
    <property type="protein sequence ID" value="CAI8050362.1"/>
    <property type="molecule type" value="Genomic_DNA"/>
</dbReference>
<evidence type="ECO:0000313" key="3">
    <source>
        <dbReference type="Proteomes" id="UP001174909"/>
    </source>
</evidence>
<feature type="non-terminal residue" evidence="2">
    <location>
        <position position="1"/>
    </location>
</feature>
<dbReference type="Proteomes" id="UP001174909">
    <property type="component" value="Unassembled WGS sequence"/>
</dbReference>
<evidence type="ECO:0000256" key="1">
    <source>
        <dbReference type="SAM" id="MobiDB-lite"/>
    </source>
</evidence>